<dbReference type="InterPro" id="IPR036129">
    <property type="entry name" value="Glycerate_kinase_sf"/>
</dbReference>
<dbReference type="PANTHER" id="PTHR21599">
    <property type="entry name" value="GLYCERATE KINASE"/>
    <property type="match status" value="1"/>
</dbReference>
<reference evidence="6" key="1">
    <citation type="submission" date="2017-04" db="EMBL/GenBank/DDBJ databases">
        <authorList>
            <person name="Varghese N."/>
            <person name="Submissions S."/>
        </authorList>
    </citation>
    <scope>NUCLEOTIDE SEQUENCE [LARGE SCALE GENOMIC DNA]</scope>
    <source>
        <strain evidence="6">DSM 22618</strain>
    </source>
</reference>
<keyword evidence="2 4" id="KW-0808">Transferase</keyword>
<comment type="similarity">
    <text evidence="1 4">Belongs to the glycerate kinase type-1 family.</text>
</comment>
<dbReference type="GO" id="GO:0008887">
    <property type="term" value="F:glycerate kinase activity"/>
    <property type="evidence" value="ECO:0007669"/>
    <property type="project" value="UniProtKB-UniRule"/>
</dbReference>
<name>A0A1Y6BWI3_9NEIS</name>
<evidence type="ECO:0000313" key="6">
    <source>
        <dbReference type="Proteomes" id="UP000192920"/>
    </source>
</evidence>
<protein>
    <submittedName>
        <fullName evidence="5">Glycerate kinase</fullName>
    </submittedName>
</protein>
<evidence type="ECO:0000313" key="5">
    <source>
        <dbReference type="EMBL" id="SMF31259.1"/>
    </source>
</evidence>
<dbReference type="NCBIfam" id="TIGR00045">
    <property type="entry name" value="glycerate kinase"/>
    <property type="match status" value="1"/>
</dbReference>
<dbReference type="InterPro" id="IPR018193">
    <property type="entry name" value="Glyc_kinase_flavodox-like_fold"/>
</dbReference>
<sequence>MRWLIAPDSFKGSLAAREVAEAMARGIRRAEPSADCRLCPMADGGEGTLDALHATLGGEWHRTSVHDAEGRPCEAEWLLLPHGVAVVEVARVVGLPDVGAASVLERDTRGVGELIRACLDAGARHIAVGLGGSSTNDGGAGCLVGLGVRLLDREGQTLAPRPDQLGRVAALDLSGLDARLEVTKLELWSDVDNPLLGPRGATAVFGPQKGVAPDAVARLDAAIARFAAVADHAFGQPCAELPGSGAAGGLGYALHLLGGRCHSGATALAELASLSDAIAQADWVLTGEGCSDGQTLAGKAPARVAQLARAAGVPVSLLSGAVLPDAEGQLAAHFDGCFSLCSRPLTLEAAMQQAAPLLEQAAEQLARVLLAARRGS</sequence>
<evidence type="ECO:0000256" key="4">
    <source>
        <dbReference type="PIRNR" id="PIRNR006078"/>
    </source>
</evidence>
<dbReference type="AlphaFoldDB" id="A0A1Y6BWI3"/>
<dbReference type="Pfam" id="PF02595">
    <property type="entry name" value="Gly_kinase"/>
    <property type="match status" value="1"/>
</dbReference>
<keyword evidence="3 4" id="KW-0418">Kinase</keyword>
<dbReference type="InterPro" id="IPR004381">
    <property type="entry name" value="Glycerate_kinase"/>
</dbReference>
<gene>
    <name evidence="5" type="ORF">SAMN02745746_02498</name>
</gene>
<keyword evidence="6" id="KW-1185">Reference proteome</keyword>
<dbReference type="SUPFAM" id="SSF110738">
    <property type="entry name" value="Glycerate kinase I"/>
    <property type="match status" value="1"/>
</dbReference>
<proteinExistence type="inferred from homology"/>
<evidence type="ECO:0000256" key="2">
    <source>
        <dbReference type="ARBA" id="ARBA00022679"/>
    </source>
</evidence>
<evidence type="ECO:0000256" key="3">
    <source>
        <dbReference type="ARBA" id="ARBA00022777"/>
    </source>
</evidence>
<dbReference type="PIRSF" id="PIRSF006078">
    <property type="entry name" value="GlxK"/>
    <property type="match status" value="1"/>
</dbReference>
<dbReference type="Gene3D" id="3.90.1510.10">
    <property type="entry name" value="Glycerate kinase, domain 2"/>
    <property type="match status" value="1"/>
</dbReference>
<dbReference type="RefSeq" id="WP_085276729.1">
    <property type="nucleotide sequence ID" value="NZ_FXAG01000013.1"/>
</dbReference>
<dbReference type="STRING" id="1123014.SAMN02745746_02498"/>
<dbReference type="InterPro" id="IPR018197">
    <property type="entry name" value="Glycerate_kinase_RE-like"/>
</dbReference>
<dbReference type="GO" id="GO:0031388">
    <property type="term" value="P:organic acid phosphorylation"/>
    <property type="evidence" value="ECO:0007669"/>
    <property type="project" value="UniProtKB-UniRule"/>
</dbReference>
<dbReference type="Proteomes" id="UP000192920">
    <property type="component" value="Unassembled WGS sequence"/>
</dbReference>
<evidence type="ECO:0000256" key="1">
    <source>
        <dbReference type="ARBA" id="ARBA00006284"/>
    </source>
</evidence>
<organism evidence="5 6">
    <name type="scientific">Pseudogulbenkiania subflava DSM 22618</name>
    <dbReference type="NCBI Taxonomy" id="1123014"/>
    <lineage>
        <taxon>Bacteria</taxon>
        <taxon>Pseudomonadati</taxon>
        <taxon>Pseudomonadota</taxon>
        <taxon>Betaproteobacteria</taxon>
        <taxon>Neisseriales</taxon>
        <taxon>Chromobacteriaceae</taxon>
        <taxon>Pseudogulbenkiania</taxon>
    </lineage>
</organism>
<accession>A0A1Y6BWI3</accession>
<dbReference type="Gene3D" id="3.40.50.10350">
    <property type="entry name" value="Glycerate kinase, domain 1"/>
    <property type="match status" value="1"/>
</dbReference>
<dbReference type="PANTHER" id="PTHR21599:SF0">
    <property type="entry name" value="GLYCERATE KINASE"/>
    <property type="match status" value="1"/>
</dbReference>
<dbReference type="EMBL" id="FXAG01000013">
    <property type="protein sequence ID" value="SMF31259.1"/>
    <property type="molecule type" value="Genomic_DNA"/>
</dbReference>